<feature type="compositionally biased region" description="Acidic residues" evidence="1">
    <location>
        <begin position="1"/>
        <end position="13"/>
    </location>
</feature>
<organism evidence="2 3">
    <name type="scientific">Claviceps arundinis</name>
    <dbReference type="NCBI Taxonomy" id="1623583"/>
    <lineage>
        <taxon>Eukaryota</taxon>
        <taxon>Fungi</taxon>
        <taxon>Dikarya</taxon>
        <taxon>Ascomycota</taxon>
        <taxon>Pezizomycotina</taxon>
        <taxon>Sordariomycetes</taxon>
        <taxon>Hypocreomycetidae</taxon>
        <taxon>Hypocreales</taxon>
        <taxon>Clavicipitaceae</taxon>
        <taxon>Claviceps</taxon>
    </lineage>
</organism>
<dbReference type="Proteomes" id="UP000742024">
    <property type="component" value="Unassembled WGS sequence"/>
</dbReference>
<protein>
    <submittedName>
        <fullName evidence="2">Uncharacterized protein</fullName>
    </submittedName>
</protein>
<dbReference type="EMBL" id="SRPR01000274">
    <property type="protein sequence ID" value="KAG5955185.1"/>
    <property type="molecule type" value="Genomic_DNA"/>
</dbReference>
<name>A0ABQ7P6C1_9HYPO</name>
<reference evidence="2 3" key="1">
    <citation type="journal article" date="2020" name="bioRxiv">
        <title>Whole genome comparisons of ergot fungi reveals the divergence and evolution of species within the genus Claviceps are the result of varying mechanisms driving genome evolution and host range expansion.</title>
        <authorList>
            <person name="Wyka S.A."/>
            <person name="Mondo S.J."/>
            <person name="Liu M."/>
            <person name="Dettman J."/>
            <person name="Nalam V."/>
            <person name="Broders K.D."/>
        </authorList>
    </citation>
    <scope>NUCLEOTIDE SEQUENCE [LARGE SCALE GENOMIC DNA]</scope>
    <source>
        <strain evidence="2 3">LM583</strain>
    </source>
</reference>
<evidence type="ECO:0000313" key="2">
    <source>
        <dbReference type="EMBL" id="KAG5955185.1"/>
    </source>
</evidence>
<evidence type="ECO:0000256" key="1">
    <source>
        <dbReference type="SAM" id="MobiDB-lite"/>
    </source>
</evidence>
<evidence type="ECO:0000313" key="3">
    <source>
        <dbReference type="Proteomes" id="UP000742024"/>
    </source>
</evidence>
<sequence length="67" mass="7002">MLTNGEGDDEGGGDGDGKSSTEAEGNRAAGDESIKDKKDARRAATTGSVNTETREETREKQKTVTKG</sequence>
<proteinExistence type="predicted"/>
<accession>A0ABQ7P6C1</accession>
<comment type="caution">
    <text evidence="2">The sequence shown here is derived from an EMBL/GenBank/DDBJ whole genome shotgun (WGS) entry which is preliminary data.</text>
</comment>
<feature type="compositionally biased region" description="Basic and acidic residues" evidence="1">
    <location>
        <begin position="15"/>
        <end position="42"/>
    </location>
</feature>
<feature type="compositionally biased region" description="Basic and acidic residues" evidence="1">
    <location>
        <begin position="52"/>
        <end position="67"/>
    </location>
</feature>
<gene>
    <name evidence="2" type="ORF">E4U57_003654</name>
</gene>
<keyword evidence="3" id="KW-1185">Reference proteome</keyword>
<feature type="region of interest" description="Disordered" evidence="1">
    <location>
        <begin position="1"/>
        <end position="67"/>
    </location>
</feature>